<evidence type="ECO:0000256" key="6">
    <source>
        <dbReference type="ARBA" id="ARBA00022692"/>
    </source>
</evidence>
<evidence type="ECO:0000256" key="8">
    <source>
        <dbReference type="ARBA" id="ARBA00022989"/>
    </source>
</evidence>
<dbReference type="GO" id="GO:0005794">
    <property type="term" value="C:Golgi apparatus"/>
    <property type="evidence" value="ECO:0007669"/>
    <property type="project" value="TreeGrafter"/>
</dbReference>
<dbReference type="WBParaSite" id="DME_0000975201-mRNA-1">
    <property type="protein sequence ID" value="DME_0000975201-mRNA-1"/>
    <property type="gene ID" value="DME_0000975201"/>
</dbReference>
<keyword evidence="5" id="KW-0808">Transferase</keyword>
<keyword evidence="4" id="KW-0328">Glycosyltransferase</keyword>
<dbReference type="InterPro" id="IPR003859">
    <property type="entry name" value="Galactosyl_T"/>
</dbReference>
<dbReference type="GO" id="GO:0008378">
    <property type="term" value="F:galactosyltransferase activity"/>
    <property type="evidence" value="ECO:0007669"/>
    <property type="project" value="TreeGrafter"/>
</dbReference>
<dbReference type="Pfam" id="PF02709">
    <property type="entry name" value="Glyco_transf_7C"/>
    <property type="match status" value="1"/>
</dbReference>
<evidence type="ECO:0000259" key="12">
    <source>
        <dbReference type="Pfam" id="PF13733"/>
    </source>
</evidence>
<dbReference type="PANTHER" id="PTHR19300:SF57">
    <property type="entry name" value="BETA-1,4-N-ACETYLGALACTOSAMINYLTRANSFERASE"/>
    <property type="match status" value="1"/>
</dbReference>
<comment type="pathway">
    <text evidence="2">Protein modification; protein glycosylation.</text>
</comment>
<dbReference type="InterPro" id="IPR029044">
    <property type="entry name" value="Nucleotide-diphossugar_trans"/>
</dbReference>
<keyword evidence="7" id="KW-0735">Signal-anchor</keyword>
<evidence type="ECO:0000256" key="5">
    <source>
        <dbReference type="ARBA" id="ARBA00022679"/>
    </source>
</evidence>
<evidence type="ECO:0000256" key="3">
    <source>
        <dbReference type="ARBA" id="ARBA00005735"/>
    </source>
</evidence>
<comment type="similarity">
    <text evidence="3">Belongs to the glycosyltransferase 7 family.</text>
</comment>
<dbReference type="GO" id="GO:0005975">
    <property type="term" value="P:carbohydrate metabolic process"/>
    <property type="evidence" value="ECO:0007669"/>
    <property type="project" value="InterPro"/>
</dbReference>
<dbReference type="InterPro" id="IPR027995">
    <property type="entry name" value="Galactosyl_T_N"/>
</dbReference>
<feature type="domain" description="Galactosyltransferase C-terminal" evidence="11">
    <location>
        <begin position="71"/>
        <end position="120"/>
    </location>
</feature>
<keyword evidence="15" id="KW-1185">Reference proteome</keyword>
<evidence type="ECO:0000313" key="15">
    <source>
        <dbReference type="Proteomes" id="UP000274756"/>
    </source>
</evidence>
<evidence type="ECO:0000256" key="10">
    <source>
        <dbReference type="ARBA" id="ARBA00023180"/>
    </source>
</evidence>
<dbReference type="PANTHER" id="PTHR19300">
    <property type="entry name" value="BETA-1,4-GALACTOSYLTRANSFERASE"/>
    <property type="match status" value="1"/>
</dbReference>
<reference evidence="16" key="1">
    <citation type="submission" date="2017-02" db="UniProtKB">
        <authorList>
            <consortium name="WormBaseParasite"/>
        </authorList>
    </citation>
    <scope>IDENTIFICATION</scope>
</reference>
<evidence type="ECO:0000313" key="13">
    <source>
        <dbReference type="EMBL" id="VDN53395.1"/>
    </source>
</evidence>
<keyword evidence="6" id="KW-0812">Transmembrane</keyword>
<comment type="subcellular location">
    <subcellularLocation>
        <location evidence="1">Membrane</location>
        <topology evidence="1">Single-pass type II membrane protein</topology>
    </subcellularLocation>
</comment>
<dbReference type="PRINTS" id="PR02050">
    <property type="entry name" value="B14GALTRFASE"/>
</dbReference>
<evidence type="ECO:0000256" key="4">
    <source>
        <dbReference type="ARBA" id="ARBA00022676"/>
    </source>
</evidence>
<evidence type="ECO:0000256" key="2">
    <source>
        <dbReference type="ARBA" id="ARBA00004922"/>
    </source>
</evidence>
<dbReference type="InterPro" id="IPR027791">
    <property type="entry name" value="Galactosyl_T_C"/>
</dbReference>
<protein>
    <submittedName>
        <fullName evidence="16">Glyco_transf_7C domain-containing protein</fullName>
    </submittedName>
</protein>
<evidence type="ECO:0000259" key="11">
    <source>
        <dbReference type="Pfam" id="PF02709"/>
    </source>
</evidence>
<dbReference type="GO" id="GO:0006688">
    <property type="term" value="P:glycosphingolipid biosynthetic process"/>
    <property type="evidence" value="ECO:0007669"/>
    <property type="project" value="TreeGrafter"/>
</dbReference>
<dbReference type="Pfam" id="PF13733">
    <property type="entry name" value="Glyco_transf_7N"/>
    <property type="match status" value="1"/>
</dbReference>
<sequence length="209" mass="24548">MHSFLKRQNLEYAIIVVNQTKGEIFNRGKLSNIGYVEGVKLYDWDCFVFHDVDLLPENSRNIYTCSDNPIHLTAAIDLSNYKLPYYTIMGGAVVFTKAQFLKINGYSNNYWSYGGEDDDLTGSCRFYILQKTFEMWHEDGLSNLDYEVVHNEKLQLYVNLVVRLKEKESIAILEGRKDYEKYKRCAKLVNFLKKLIHQIIPTFRQIFLK</sequence>
<dbReference type="AlphaFoldDB" id="A0A0N4UP82"/>
<dbReference type="Proteomes" id="UP000274756">
    <property type="component" value="Unassembled WGS sequence"/>
</dbReference>
<dbReference type="GO" id="GO:0016020">
    <property type="term" value="C:membrane"/>
    <property type="evidence" value="ECO:0007669"/>
    <property type="project" value="UniProtKB-SubCell"/>
</dbReference>
<evidence type="ECO:0000313" key="14">
    <source>
        <dbReference type="Proteomes" id="UP000038040"/>
    </source>
</evidence>
<evidence type="ECO:0000313" key="16">
    <source>
        <dbReference type="WBParaSite" id="DME_0000975201-mRNA-1"/>
    </source>
</evidence>
<accession>A0A0N4UP82</accession>
<name>A0A0N4UP82_DRAME</name>
<keyword evidence="9" id="KW-0472">Membrane</keyword>
<dbReference type="STRING" id="318479.A0A0N4UP82"/>
<evidence type="ECO:0000256" key="9">
    <source>
        <dbReference type="ARBA" id="ARBA00023136"/>
    </source>
</evidence>
<evidence type="ECO:0000256" key="7">
    <source>
        <dbReference type="ARBA" id="ARBA00022968"/>
    </source>
</evidence>
<organism evidence="14 16">
    <name type="scientific">Dracunculus medinensis</name>
    <name type="common">Guinea worm</name>
    <dbReference type="NCBI Taxonomy" id="318479"/>
    <lineage>
        <taxon>Eukaryota</taxon>
        <taxon>Metazoa</taxon>
        <taxon>Ecdysozoa</taxon>
        <taxon>Nematoda</taxon>
        <taxon>Chromadorea</taxon>
        <taxon>Rhabditida</taxon>
        <taxon>Spirurina</taxon>
        <taxon>Dracunculoidea</taxon>
        <taxon>Dracunculidae</taxon>
        <taxon>Dracunculus</taxon>
    </lineage>
</organism>
<keyword evidence="8" id="KW-1133">Transmembrane helix</keyword>
<dbReference type="Proteomes" id="UP000038040">
    <property type="component" value="Unplaced"/>
</dbReference>
<reference evidence="13 15" key="2">
    <citation type="submission" date="2018-11" db="EMBL/GenBank/DDBJ databases">
        <authorList>
            <consortium name="Pathogen Informatics"/>
        </authorList>
    </citation>
    <scope>NUCLEOTIDE SEQUENCE [LARGE SCALE GENOMIC DNA]</scope>
</reference>
<dbReference type="EMBL" id="UYYG01000127">
    <property type="protein sequence ID" value="VDN53395.1"/>
    <property type="molecule type" value="Genomic_DNA"/>
</dbReference>
<dbReference type="Gene3D" id="3.90.550.10">
    <property type="entry name" value="Spore Coat Polysaccharide Biosynthesis Protein SpsA, Chain A"/>
    <property type="match status" value="1"/>
</dbReference>
<dbReference type="GO" id="GO:0033842">
    <property type="term" value="F:N-acetyl-beta-glucosaminyl-derivative 4-beta-N-acetylgalactosaminyltransferase activity"/>
    <property type="evidence" value="ECO:0007669"/>
    <property type="project" value="TreeGrafter"/>
</dbReference>
<feature type="domain" description="Galactosyltransferase N-terminal" evidence="12">
    <location>
        <begin position="1"/>
        <end position="66"/>
    </location>
</feature>
<keyword evidence="10" id="KW-0325">Glycoprotein</keyword>
<proteinExistence type="inferred from homology"/>
<dbReference type="SUPFAM" id="SSF53448">
    <property type="entry name" value="Nucleotide-diphospho-sugar transferases"/>
    <property type="match status" value="1"/>
</dbReference>
<dbReference type="UniPathway" id="UPA00378"/>
<evidence type="ECO:0000256" key="1">
    <source>
        <dbReference type="ARBA" id="ARBA00004606"/>
    </source>
</evidence>
<gene>
    <name evidence="13" type="ORF">DME_LOCUS3368</name>
</gene>
<dbReference type="OrthoDB" id="10038994at2759"/>